<name>A0A1H9NET4_9BACT</name>
<dbReference type="InParanoid" id="A0A1H9NET4"/>
<accession>A0A1H9NET4</accession>
<dbReference type="AlphaFoldDB" id="A0A1H9NET4"/>
<reference evidence="2" key="1">
    <citation type="submission" date="2016-10" db="EMBL/GenBank/DDBJ databases">
        <authorList>
            <person name="Varghese N."/>
            <person name="Submissions S."/>
        </authorList>
    </citation>
    <scope>NUCLEOTIDE SEQUENCE [LARGE SCALE GENOMIC DNA]</scope>
    <source>
        <strain evidence="2">DSM 24740</strain>
    </source>
</reference>
<evidence type="ECO:0000313" key="1">
    <source>
        <dbReference type="EMBL" id="SER34149.1"/>
    </source>
</evidence>
<sequence length="65" mass="6999">MESTCKSCNHWENDAPAVQNQDNFGECEVLTDSGMKFVLPVIQNPSAQSTGIITSADFGCNQFAA</sequence>
<dbReference type="RefSeq" id="WP_090172936.1">
    <property type="nucleotide sequence ID" value="NZ_FOFB01000036.1"/>
</dbReference>
<dbReference type="EMBL" id="FOFB01000036">
    <property type="protein sequence ID" value="SER34149.1"/>
    <property type="molecule type" value="Genomic_DNA"/>
</dbReference>
<proteinExistence type="predicted"/>
<keyword evidence="2" id="KW-1185">Reference proteome</keyword>
<dbReference type="OrthoDB" id="853253at2"/>
<organism evidence="1 2">
    <name type="scientific">Neolewinella agarilytica</name>
    <dbReference type="NCBI Taxonomy" id="478744"/>
    <lineage>
        <taxon>Bacteria</taxon>
        <taxon>Pseudomonadati</taxon>
        <taxon>Bacteroidota</taxon>
        <taxon>Saprospiria</taxon>
        <taxon>Saprospirales</taxon>
        <taxon>Lewinellaceae</taxon>
        <taxon>Neolewinella</taxon>
    </lineage>
</organism>
<protein>
    <submittedName>
        <fullName evidence="1">Uncharacterized protein</fullName>
    </submittedName>
</protein>
<gene>
    <name evidence="1" type="ORF">SAMN05444359_13616</name>
</gene>
<evidence type="ECO:0000313" key="2">
    <source>
        <dbReference type="Proteomes" id="UP000199021"/>
    </source>
</evidence>
<dbReference type="Proteomes" id="UP000199021">
    <property type="component" value="Unassembled WGS sequence"/>
</dbReference>